<name>A0A8H6YUR8_9AGAR</name>
<proteinExistence type="inferred from homology"/>
<accession>A0A8H6YUR8</accession>
<gene>
    <name evidence="3" type="ORF">MVEN_00434700</name>
</gene>
<evidence type="ECO:0000256" key="1">
    <source>
        <dbReference type="ARBA" id="ARBA00006484"/>
    </source>
</evidence>
<organism evidence="3 4">
    <name type="scientific">Mycena venus</name>
    <dbReference type="NCBI Taxonomy" id="2733690"/>
    <lineage>
        <taxon>Eukaryota</taxon>
        <taxon>Fungi</taxon>
        <taxon>Dikarya</taxon>
        <taxon>Basidiomycota</taxon>
        <taxon>Agaricomycotina</taxon>
        <taxon>Agaricomycetes</taxon>
        <taxon>Agaricomycetidae</taxon>
        <taxon>Agaricales</taxon>
        <taxon>Marasmiineae</taxon>
        <taxon>Mycenaceae</taxon>
        <taxon>Mycena</taxon>
    </lineage>
</organism>
<keyword evidence="4" id="KW-1185">Reference proteome</keyword>
<dbReference type="Proteomes" id="UP000620124">
    <property type="component" value="Unassembled WGS sequence"/>
</dbReference>
<keyword evidence="2" id="KW-0560">Oxidoreductase</keyword>
<protein>
    <submittedName>
        <fullName evidence="3">Short-chain dehydrogenase/reductase family protein</fullName>
    </submittedName>
</protein>
<dbReference type="AlphaFoldDB" id="A0A8H6YUR8"/>
<comment type="caution">
    <text evidence="3">The sequence shown here is derived from an EMBL/GenBank/DDBJ whole genome shotgun (WGS) entry which is preliminary data.</text>
</comment>
<dbReference type="SUPFAM" id="SSF51735">
    <property type="entry name" value="NAD(P)-binding Rossmann-fold domains"/>
    <property type="match status" value="1"/>
</dbReference>
<dbReference type="InterPro" id="IPR036291">
    <property type="entry name" value="NAD(P)-bd_dom_sf"/>
</dbReference>
<reference evidence="3" key="1">
    <citation type="submission" date="2020-05" db="EMBL/GenBank/DDBJ databases">
        <title>Mycena genomes resolve the evolution of fungal bioluminescence.</title>
        <authorList>
            <person name="Tsai I.J."/>
        </authorList>
    </citation>
    <scope>NUCLEOTIDE SEQUENCE</scope>
    <source>
        <strain evidence="3">CCC161011</strain>
    </source>
</reference>
<sequence length="211" mass="22600">MRRPPLEPFKLTVDNLESQVATDHISPFLLTKLLAPKILAARSEQYTPRVVFVSSVGHGLGTGVNFDTLGKPDPASYVAMDAYYQAKAANVLSAIELSKRSKGQINVYSLHPGAIFTNITQKGDAIAGLQSLGYLDSDGQPSSNKDFKTMAQGAATTVTAALDPRLNDSPGAYLEDCNVANDIVAPHCSDPANAEKLWTLTEQIVGESFVF</sequence>
<dbReference type="EMBL" id="JACAZI010000003">
    <property type="protein sequence ID" value="KAF7365612.1"/>
    <property type="molecule type" value="Genomic_DNA"/>
</dbReference>
<dbReference type="GO" id="GO:0016491">
    <property type="term" value="F:oxidoreductase activity"/>
    <property type="evidence" value="ECO:0007669"/>
    <property type="project" value="UniProtKB-KW"/>
</dbReference>
<dbReference type="OrthoDB" id="191139at2759"/>
<dbReference type="Gene3D" id="3.40.50.720">
    <property type="entry name" value="NAD(P)-binding Rossmann-like Domain"/>
    <property type="match status" value="1"/>
</dbReference>
<dbReference type="PANTHER" id="PTHR24320">
    <property type="entry name" value="RETINOL DEHYDROGENASE"/>
    <property type="match status" value="1"/>
</dbReference>
<evidence type="ECO:0000256" key="2">
    <source>
        <dbReference type="ARBA" id="ARBA00023002"/>
    </source>
</evidence>
<evidence type="ECO:0000313" key="3">
    <source>
        <dbReference type="EMBL" id="KAF7365612.1"/>
    </source>
</evidence>
<dbReference type="PANTHER" id="PTHR24320:SF283">
    <property type="entry name" value="RETINOL DEHYDROGENASE 11"/>
    <property type="match status" value="1"/>
</dbReference>
<comment type="similarity">
    <text evidence="1">Belongs to the short-chain dehydrogenases/reductases (SDR) family.</text>
</comment>
<evidence type="ECO:0000313" key="4">
    <source>
        <dbReference type="Proteomes" id="UP000620124"/>
    </source>
</evidence>